<evidence type="ECO:0000256" key="4">
    <source>
        <dbReference type="ARBA" id="ARBA00023136"/>
    </source>
</evidence>
<dbReference type="InterPro" id="IPR017501">
    <property type="entry name" value="Phage_infect_YhgE_C"/>
</dbReference>
<dbReference type="OrthoDB" id="9811483at2"/>
<sequence>MSGLHIGSNFRLFAHGKLPKLAILAICLLPLLFGGLFVWSYWDPLGNLYKLPVALVNSDEGENGQEVVDELLDQRPLDFQVVSAEEAREGIASGKYYLGLEIPTDFSEAATSVQDDNPHAAKINITLNETNGFIPTMLGDKAADAIASAVSDTVGGKVAEQLFLGINTLSDGVHKASDGAEQLDEGANSAHEGSEKLNEGGTKLNDGIQQLNDKVQELPDAVTKLDDGAGRLQDGAQQLNDGLNSASDGADQLSNGMVKLQSGTQQLGDGATQIAGGVDKIAGFAGKITELQAALDDINANLNNVIADLDRSPIPGSQQLADQARGVQLQVNSGPLQAVTQNDLVGQLVQLQDGAHKLATELSDPNAQYRSGVDQATEASKTLADGLKRLQDGSGTLLAGVTTLKDGTGKLVVAASTATDATSRLAAGSSQLVVGLGDLNDGLIKLSDGTGELSMSLADGAEKAPSWEGERLDKAIDATAEPVRTQHIGDGLTFFGKGLSPFFLSLSLWFGVLIMYMIMPPFSRRAIDSGTNPLRVLLYTMIPSFIIGFVQSVALWVMQVCILNIEPVHPLTMFGVLVFVSWVFVAAILALNTALGPAPGRLATMALMSLQLVASNGLYPPEVQPEFIQWVHSWDPMRYSVDLMRYALFDTTSYDPRMWTAVTVLLAVGVGAVVISCLALRARRVMQLRDLHPELTV</sequence>
<evidence type="ECO:0000256" key="3">
    <source>
        <dbReference type="ARBA" id="ARBA00022989"/>
    </source>
</evidence>
<evidence type="ECO:0000256" key="6">
    <source>
        <dbReference type="SAM" id="Phobius"/>
    </source>
</evidence>
<dbReference type="NCBIfam" id="TIGR03061">
    <property type="entry name" value="pip_yhgE_Nterm"/>
    <property type="match status" value="1"/>
</dbReference>
<dbReference type="KEGG" id="cuv:CUREI_00115"/>
<feature type="transmembrane region" description="Helical" evidence="6">
    <location>
        <begin position="21"/>
        <end position="42"/>
    </location>
</feature>
<evidence type="ECO:0000256" key="1">
    <source>
        <dbReference type="ARBA" id="ARBA00004141"/>
    </source>
</evidence>
<dbReference type="PANTHER" id="PTHR43077:SF5">
    <property type="entry name" value="PHAGE INFECTION PROTEIN"/>
    <property type="match status" value="1"/>
</dbReference>
<feature type="transmembrane region" description="Helical" evidence="6">
    <location>
        <begin position="494"/>
        <end position="516"/>
    </location>
</feature>
<feature type="transmembrane region" description="Helical" evidence="6">
    <location>
        <begin position="658"/>
        <end position="680"/>
    </location>
</feature>
<dbReference type="InterPro" id="IPR023908">
    <property type="entry name" value="xxxLxxG_rpt"/>
</dbReference>
<feature type="transmembrane region" description="Helical" evidence="6">
    <location>
        <begin position="571"/>
        <end position="595"/>
    </location>
</feature>
<dbReference type="HOGENOM" id="CLU_004534_1_1_11"/>
<evidence type="ECO:0000313" key="8">
    <source>
        <dbReference type="EMBL" id="AIL95944.1"/>
    </source>
</evidence>
<evidence type="ECO:0000256" key="5">
    <source>
        <dbReference type="SAM" id="MobiDB-lite"/>
    </source>
</evidence>
<evidence type="ECO:0000259" key="7">
    <source>
        <dbReference type="Pfam" id="PF12698"/>
    </source>
</evidence>
<feature type="domain" description="ABC-2 type transporter transmembrane" evidence="7">
    <location>
        <begin position="25"/>
        <end position="132"/>
    </location>
</feature>
<dbReference type="InterPro" id="IPR017500">
    <property type="entry name" value="Phage_infect_YhgE_N"/>
</dbReference>
<dbReference type="EMBL" id="CP009215">
    <property type="protein sequence ID" value="AIL95944.1"/>
    <property type="molecule type" value="Genomic_DNA"/>
</dbReference>
<comment type="subcellular location">
    <subcellularLocation>
        <location evidence="1">Membrane</location>
        <topology evidence="1">Multi-pass membrane protein</topology>
    </subcellularLocation>
</comment>
<dbReference type="InterPro" id="IPR013525">
    <property type="entry name" value="ABC2_TM"/>
</dbReference>
<keyword evidence="4 6" id="KW-0472">Membrane</keyword>
<name>A0A077HIH7_9CORY</name>
<dbReference type="NCBIfam" id="TIGR03057">
    <property type="entry name" value="xxxLxxG_by_4"/>
    <property type="match status" value="6"/>
</dbReference>
<dbReference type="NCBIfam" id="TIGR03062">
    <property type="entry name" value="pip_yhgE_Cterm"/>
    <property type="match status" value="1"/>
</dbReference>
<feature type="domain" description="ABC-2 type transporter transmembrane" evidence="7">
    <location>
        <begin position="490"/>
        <end position="677"/>
    </location>
</feature>
<dbReference type="SUPFAM" id="SSF58104">
    <property type="entry name" value="Methyl-accepting chemotaxis protein (MCP) signaling domain"/>
    <property type="match status" value="1"/>
</dbReference>
<dbReference type="GO" id="GO:0016020">
    <property type="term" value="C:membrane"/>
    <property type="evidence" value="ECO:0007669"/>
    <property type="project" value="UniProtKB-SubCell"/>
</dbReference>
<dbReference type="InterPro" id="IPR051328">
    <property type="entry name" value="T7SS_ABC-Transporter"/>
</dbReference>
<feature type="transmembrane region" description="Helical" evidence="6">
    <location>
        <begin position="602"/>
        <end position="619"/>
    </location>
</feature>
<evidence type="ECO:0000313" key="9">
    <source>
        <dbReference type="Proteomes" id="UP000028939"/>
    </source>
</evidence>
<dbReference type="Proteomes" id="UP000028939">
    <property type="component" value="Chromosome"/>
</dbReference>
<organism evidence="8 9">
    <name type="scientific">Corynebacterium ureicelerivorans</name>
    <dbReference type="NCBI Taxonomy" id="401472"/>
    <lineage>
        <taxon>Bacteria</taxon>
        <taxon>Bacillati</taxon>
        <taxon>Actinomycetota</taxon>
        <taxon>Actinomycetes</taxon>
        <taxon>Mycobacteriales</taxon>
        <taxon>Corynebacteriaceae</taxon>
        <taxon>Corynebacterium</taxon>
    </lineage>
</organism>
<feature type="region of interest" description="Disordered" evidence="5">
    <location>
        <begin position="182"/>
        <end position="201"/>
    </location>
</feature>
<keyword evidence="3 6" id="KW-1133">Transmembrane helix</keyword>
<dbReference type="Pfam" id="PF12698">
    <property type="entry name" value="ABC2_membrane_3"/>
    <property type="match status" value="2"/>
</dbReference>
<protein>
    <submittedName>
        <fullName evidence="8">ABC transporter</fullName>
    </submittedName>
</protein>
<dbReference type="RefSeq" id="WP_038608979.1">
    <property type="nucleotide sequence ID" value="NZ_CP009215.1"/>
</dbReference>
<reference evidence="8 9" key="1">
    <citation type="submission" date="2014-08" db="EMBL/GenBank/DDBJ databases">
        <title>Complete genome sequence of Corynebacterium ureicelerivorans DSM 45051, a lipophilic and urea-splitting isolate from a blood culture of a septicaemia patient.</title>
        <authorList>
            <person name="Tippelt A."/>
            <person name="Albersmeier A."/>
            <person name="Brinkrolf K."/>
            <person name="Ruckert C."/>
            <person name="Tauch A."/>
        </authorList>
    </citation>
    <scope>NUCLEOTIDE SEQUENCE [LARGE SCALE GENOMIC DNA]</scope>
    <source>
        <strain evidence="8 9">IMMIB RIV-2301</strain>
    </source>
</reference>
<feature type="transmembrane region" description="Helical" evidence="6">
    <location>
        <begin position="536"/>
        <end position="565"/>
    </location>
</feature>
<proteinExistence type="predicted"/>
<gene>
    <name evidence="8" type="ORF">CUREI_00115</name>
</gene>
<dbReference type="AlphaFoldDB" id="A0A077HIH7"/>
<accession>A0A077HIH7</accession>
<dbReference type="Gene3D" id="1.10.287.950">
    <property type="entry name" value="Methyl-accepting chemotaxis protein"/>
    <property type="match status" value="1"/>
</dbReference>
<dbReference type="GO" id="GO:0140359">
    <property type="term" value="F:ABC-type transporter activity"/>
    <property type="evidence" value="ECO:0007669"/>
    <property type="project" value="InterPro"/>
</dbReference>
<keyword evidence="2 6" id="KW-0812">Transmembrane</keyword>
<keyword evidence="9" id="KW-1185">Reference proteome</keyword>
<dbReference type="Gene3D" id="3.40.1710.10">
    <property type="entry name" value="abc type-2 transporter like domain"/>
    <property type="match status" value="1"/>
</dbReference>
<dbReference type="PANTHER" id="PTHR43077">
    <property type="entry name" value="TRANSPORT PERMEASE YVFS-RELATED"/>
    <property type="match status" value="1"/>
</dbReference>
<evidence type="ECO:0000256" key="2">
    <source>
        <dbReference type="ARBA" id="ARBA00022692"/>
    </source>
</evidence>